<comment type="caution">
    <text evidence="1">The sequence shown here is derived from an EMBL/GenBank/DDBJ whole genome shotgun (WGS) entry which is preliminary data.</text>
</comment>
<accession>A0ABN8FRB0</accession>
<evidence type="ECO:0008006" key="3">
    <source>
        <dbReference type="Google" id="ProtNLM"/>
    </source>
</evidence>
<evidence type="ECO:0000313" key="1">
    <source>
        <dbReference type="EMBL" id="CAH1190792.1"/>
    </source>
</evidence>
<name>A0ABN8FRB0_9BACL</name>
<gene>
    <name evidence="1" type="ORF">PAECIP111892_00344</name>
</gene>
<reference evidence="1" key="1">
    <citation type="submission" date="2022-01" db="EMBL/GenBank/DDBJ databases">
        <authorList>
            <person name="Criscuolo A."/>
        </authorList>
    </citation>
    <scope>NUCLEOTIDE SEQUENCE</scope>
    <source>
        <strain evidence="1">CIP111892</strain>
    </source>
</reference>
<dbReference type="Proteomes" id="UP000838324">
    <property type="component" value="Unassembled WGS sequence"/>
</dbReference>
<sequence length="147" mass="17076">MHGKGLESWGAFEPFHIMLNDYRVADIVITSHAQSRYSDRVSQGEGNGSNGEIGAWLWQCLKQNRVKPYLQSKYNAYLIDEDTVVIAEFKQLEGVTSLSGRPLHIMVIISFLGRISATPQLRDLQTYYSRLRNSRRMKLMKKRRKRR</sequence>
<proteinExistence type="predicted"/>
<dbReference type="EMBL" id="CAKMMG010000001">
    <property type="protein sequence ID" value="CAH1190792.1"/>
    <property type="molecule type" value="Genomic_DNA"/>
</dbReference>
<dbReference type="RefSeq" id="WP_236333060.1">
    <property type="nucleotide sequence ID" value="NZ_CAKMMG010000001.1"/>
</dbReference>
<organism evidence="1 2">
    <name type="scientific">Paenibacillus auburnensis</name>
    <dbReference type="NCBI Taxonomy" id="2905649"/>
    <lineage>
        <taxon>Bacteria</taxon>
        <taxon>Bacillati</taxon>
        <taxon>Bacillota</taxon>
        <taxon>Bacilli</taxon>
        <taxon>Bacillales</taxon>
        <taxon>Paenibacillaceae</taxon>
        <taxon>Paenibacillus</taxon>
    </lineage>
</organism>
<keyword evidence="2" id="KW-1185">Reference proteome</keyword>
<evidence type="ECO:0000313" key="2">
    <source>
        <dbReference type="Proteomes" id="UP000838324"/>
    </source>
</evidence>
<protein>
    <recommendedName>
        <fullName evidence="3">Periplasmic protein</fullName>
    </recommendedName>
</protein>